<sequence length="914" mass="99662">MKNRSVSKTILIAHWLAVTFGAAITLAIVGYAWNSYYSADRAARLVEIDRLLFNAASEVRLRIGTIGVALMDEQDPKATVEGDLAFIAATNARLVEAMEQSFDDDGASVRQLAHADEKLRRLSVLVRQQEDAPRDERNLFAIEPWRMAIFDVAAAISSASTYTGHELRKIDARFSDLLALRQLAFAVRNRYARQCSDFRPNVVKNVPLNAKQKLRWRDDIGAYNELWTQLLTLATQLPQPGDFPALVRSGLGDTQKAQALISQTIAELDETGSTSIGVTEWFDNCVSAYAGILNIGRHALDLAVMTAGERRHEALVAGSVSTLFLIAALGFGVASLRFVRRRLTRPVETIETALKRFRVGDFTTPLTVPTHHDELGSIAATLEEFRHNTLEHERLRQRIDHMRDELVAQVERAGRVKSQFLATMSHEIRTPLHGILSTIQLLEKPASEEQQRLMLALERSGAILRDIINDILDFTRLESGRVTIENTVFCLRERIHMVEAAVASSLDQKGVGFSVSVDPALPDVVRGDAGKLAQVLLNLIGNAAKFTEKGQVSLAVEPATGRRDMIRFVVADTGIGIAPEALAHIFEPFAQADGSVARRFGGSGLGLAVCRGLLKAVGGDIQVETSVGDGTRFTVLFPLEAAKDSVAVVDEEGEELPPLDILVAEDNPVNALIARTLLEKDGHRVEIAEDGVEAVRAATTRDFDIILMDLSMPRLGGAAACRQIRANAHQVRNAVPILAVSAGGGDAGDISAGFDGWLEKPFQREDLIAAIAEAIGVRPRGPAREIGALGAIGEQARDLGVEGAHRLVDLYLSTQRVLFQEARLAGERRDIAALEALGHRMRGGARHVGADAIAEIAENIEQAASAGEEARLFDAVRRLVDQGEDLLAQWKREADRQLSQLETRMGRAPADRDS</sequence>
<dbReference type="CDD" id="cd17546">
    <property type="entry name" value="REC_hyHK_CKI1_RcsC-like"/>
    <property type="match status" value="1"/>
</dbReference>
<dbReference type="PROSITE" id="PS50109">
    <property type="entry name" value="HIS_KIN"/>
    <property type="match status" value="1"/>
</dbReference>
<dbReference type="Gene3D" id="1.10.287.130">
    <property type="match status" value="1"/>
</dbReference>
<keyword evidence="22" id="KW-1185">Reference proteome</keyword>
<comment type="subcellular location">
    <subcellularLocation>
        <location evidence="2">Cell inner membrane</location>
        <topology evidence="2">Multi-pass membrane protein</topology>
    </subcellularLocation>
</comment>
<dbReference type="SMART" id="SM00388">
    <property type="entry name" value="HisKA"/>
    <property type="match status" value="1"/>
</dbReference>
<organism evidence="21 22">
    <name type="scientific">Consotaella salsifontis</name>
    <dbReference type="NCBI Taxonomy" id="1365950"/>
    <lineage>
        <taxon>Bacteria</taxon>
        <taxon>Pseudomonadati</taxon>
        <taxon>Pseudomonadota</taxon>
        <taxon>Alphaproteobacteria</taxon>
        <taxon>Hyphomicrobiales</taxon>
        <taxon>Aurantimonadaceae</taxon>
        <taxon>Consotaella</taxon>
    </lineage>
</organism>
<evidence type="ECO:0000256" key="7">
    <source>
        <dbReference type="ARBA" id="ARBA00022679"/>
    </source>
</evidence>
<dbReference type="InterPro" id="IPR036641">
    <property type="entry name" value="HPT_dom_sf"/>
</dbReference>
<evidence type="ECO:0000256" key="13">
    <source>
        <dbReference type="ARBA" id="ARBA00023136"/>
    </source>
</evidence>
<dbReference type="SUPFAM" id="SSF55874">
    <property type="entry name" value="ATPase domain of HSP90 chaperone/DNA topoisomerase II/histidine kinase"/>
    <property type="match status" value="1"/>
</dbReference>
<evidence type="ECO:0000256" key="11">
    <source>
        <dbReference type="ARBA" id="ARBA00022989"/>
    </source>
</evidence>
<dbReference type="RefSeq" id="WP_165690892.1">
    <property type="nucleotide sequence ID" value="NZ_FUXL01000014.1"/>
</dbReference>
<keyword evidence="10" id="KW-0547">Nucleotide-binding</keyword>
<evidence type="ECO:0000256" key="14">
    <source>
        <dbReference type="PROSITE-ProRule" id="PRU00110"/>
    </source>
</evidence>
<dbReference type="EMBL" id="FUXL01000014">
    <property type="protein sequence ID" value="SKA31901.1"/>
    <property type="molecule type" value="Genomic_DNA"/>
</dbReference>
<dbReference type="SUPFAM" id="SSF158472">
    <property type="entry name" value="HAMP domain-like"/>
    <property type="match status" value="1"/>
</dbReference>
<dbReference type="CDD" id="cd16922">
    <property type="entry name" value="HATPase_EvgS-ArcB-TorS-like"/>
    <property type="match status" value="1"/>
</dbReference>
<keyword evidence="9 21" id="KW-0418">Kinase</keyword>
<dbReference type="CDD" id="cd06225">
    <property type="entry name" value="HAMP"/>
    <property type="match status" value="1"/>
</dbReference>
<dbReference type="STRING" id="1365950.SAMN05428963_11471"/>
<dbReference type="InterPro" id="IPR001789">
    <property type="entry name" value="Sig_transdc_resp-reg_receiver"/>
</dbReference>
<dbReference type="InterPro" id="IPR005467">
    <property type="entry name" value="His_kinase_dom"/>
</dbReference>
<feature type="modified residue" description="4-aspartylphosphate" evidence="15">
    <location>
        <position position="709"/>
    </location>
</feature>
<evidence type="ECO:0000256" key="16">
    <source>
        <dbReference type="SAM" id="Phobius"/>
    </source>
</evidence>
<dbReference type="AlphaFoldDB" id="A0A1T4SVH9"/>
<dbReference type="InterPro" id="IPR003594">
    <property type="entry name" value="HATPase_dom"/>
</dbReference>
<keyword evidence="6 15" id="KW-0597">Phosphoprotein</keyword>
<accession>A0A1T4SVH9</accession>
<feature type="modified residue" description="Phosphohistidine" evidence="14">
    <location>
        <position position="839"/>
    </location>
</feature>
<evidence type="ECO:0000256" key="6">
    <source>
        <dbReference type="ARBA" id="ARBA00022553"/>
    </source>
</evidence>
<keyword evidence="5" id="KW-0997">Cell inner membrane</keyword>
<evidence type="ECO:0000256" key="2">
    <source>
        <dbReference type="ARBA" id="ARBA00004429"/>
    </source>
</evidence>
<feature type="domain" description="HAMP" evidence="19">
    <location>
        <begin position="341"/>
        <end position="394"/>
    </location>
</feature>
<feature type="transmembrane region" description="Helical" evidence="16">
    <location>
        <begin position="314"/>
        <end position="336"/>
    </location>
</feature>
<dbReference type="PRINTS" id="PR00344">
    <property type="entry name" value="BCTRLSENSOR"/>
</dbReference>
<reference evidence="21 22" key="1">
    <citation type="submission" date="2017-02" db="EMBL/GenBank/DDBJ databases">
        <authorList>
            <person name="Peterson S.W."/>
        </authorList>
    </citation>
    <scope>NUCLEOTIDE SEQUENCE [LARGE SCALE GENOMIC DNA]</scope>
    <source>
        <strain evidence="21 22">USBA 369</strain>
    </source>
</reference>
<keyword evidence="13 16" id="KW-0472">Membrane</keyword>
<dbReference type="GO" id="GO:0005886">
    <property type="term" value="C:plasma membrane"/>
    <property type="evidence" value="ECO:0007669"/>
    <property type="project" value="UniProtKB-SubCell"/>
</dbReference>
<feature type="domain" description="Response regulatory" evidence="18">
    <location>
        <begin position="660"/>
        <end position="775"/>
    </location>
</feature>
<dbReference type="CDD" id="cd00082">
    <property type="entry name" value="HisKA"/>
    <property type="match status" value="1"/>
</dbReference>
<evidence type="ECO:0000259" key="18">
    <source>
        <dbReference type="PROSITE" id="PS50110"/>
    </source>
</evidence>
<dbReference type="InterPro" id="IPR036890">
    <property type="entry name" value="HATPase_C_sf"/>
</dbReference>
<dbReference type="InterPro" id="IPR008207">
    <property type="entry name" value="Sig_transdc_His_kin_Hpt_dom"/>
</dbReference>
<keyword evidence="7" id="KW-0808">Transferase</keyword>
<evidence type="ECO:0000256" key="10">
    <source>
        <dbReference type="ARBA" id="ARBA00022840"/>
    </source>
</evidence>
<feature type="domain" description="Histidine kinase" evidence="17">
    <location>
        <begin position="423"/>
        <end position="641"/>
    </location>
</feature>
<evidence type="ECO:0000259" key="17">
    <source>
        <dbReference type="PROSITE" id="PS50109"/>
    </source>
</evidence>
<dbReference type="SMART" id="SM00448">
    <property type="entry name" value="REC"/>
    <property type="match status" value="1"/>
</dbReference>
<dbReference type="SUPFAM" id="SSF47384">
    <property type="entry name" value="Homodimeric domain of signal transducing histidine kinase"/>
    <property type="match status" value="1"/>
</dbReference>
<gene>
    <name evidence="21" type="ORF">SAMN05428963_11471</name>
</gene>
<keyword evidence="12" id="KW-0902">Two-component regulatory system</keyword>
<evidence type="ECO:0000256" key="1">
    <source>
        <dbReference type="ARBA" id="ARBA00000085"/>
    </source>
</evidence>
<keyword evidence="8 16" id="KW-0812">Transmembrane</keyword>
<comment type="catalytic activity">
    <reaction evidence="1">
        <text>ATP + protein L-histidine = ADP + protein N-phospho-L-histidine.</text>
        <dbReference type="EC" id="2.7.13.3"/>
    </reaction>
</comment>
<dbReference type="FunFam" id="3.30.565.10:FF:000010">
    <property type="entry name" value="Sensor histidine kinase RcsC"/>
    <property type="match status" value="1"/>
</dbReference>
<feature type="domain" description="HPt" evidence="20">
    <location>
        <begin position="800"/>
        <end position="890"/>
    </location>
</feature>
<dbReference type="CDD" id="cd00088">
    <property type="entry name" value="HPT"/>
    <property type="match status" value="1"/>
</dbReference>
<protein>
    <recommendedName>
        <fullName evidence="3">histidine kinase</fullName>
        <ecNumber evidence="3">2.7.13.3</ecNumber>
    </recommendedName>
</protein>
<dbReference type="PROSITE" id="PS50885">
    <property type="entry name" value="HAMP"/>
    <property type="match status" value="1"/>
</dbReference>
<evidence type="ECO:0000256" key="8">
    <source>
        <dbReference type="ARBA" id="ARBA00022692"/>
    </source>
</evidence>
<dbReference type="Gene3D" id="6.10.340.10">
    <property type="match status" value="1"/>
</dbReference>
<dbReference type="PROSITE" id="PS50110">
    <property type="entry name" value="RESPONSE_REGULATORY"/>
    <property type="match status" value="1"/>
</dbReference>
<keyword evidence="10" id="KW-0067">ATP-binding</keyword>
<dbReference type="Gene3D" id="1.20.120.160">
    <property type="entry name" value="HPT domain"/>
    <property type="match status" value="1"/>
</dbReference>
<proteinExistence type="predicted"/>
<dbReference type="PANTHER" id="PTHR43047">
    <property type="entry name" value="TWO-COMPONENT HISTIDINE PROTEIN KINASE"/>
    <property type="match status" value="1"/>
</dbReference>
<keyword evidence="4" id="KW-1003">Cell membrane</keyword>
<dbReference type="Pfam" id="PF02518">
    <property type="entry name" value="HATPase_c"/>
    <property type="match status" value="1"/>
</dbReference>
<evidence type="ECO:0000256" key="15">
    <source>
        <dbReference type="PROSITE-ProRule" id="PRU00169"/>
    </source>
</evidence>
<dbReference type="Pfam" id="PF00512">
    <property type="entry name" value="HisKA"/>
    <property type="match status" value="1"/>
</dbReference>
<evidence type="ECO:0000259" key="20">
    <source>
        <dbReference type="PROSITE" id="PS50894"/>
    </source>
</evidence>
<dbReference type="Pfam" id="PF00072">
    <property type="entry name" value="Response_reg"/>
    <property type="match status" value="1"/>
</dbReference>
<dbReference type="GO" id="GO:0009927">
    <property type="term" value="F:histidine phosphotransfer kinase activity"/>
    <property type="evidence" value="ECO:0007669"/>
    <property type="project" value="TreeGrafter"/>
</dbReference>
<evidence type="ECO:0000256" key="3">
    <source>
        <dbReference type="ARBA" id="ARBA00012438"/>
    </source>
</evidence>
<dbReference type="InterPro" id="IPR004358">
    <property type="entry name" value="Sig_transdc_His_kin-like_C"/>
</dbReference>
<dbReference type="GO" id="GO:0000155">
    <property type="term" value="F:phosphorelay sensor kinase activity"/>
    <property type="evidence" value="ECO:0007669"/>
    <property type="project" value="InterPro"/>
</dbReference>
<dbReference type="PROSITE" id="PS50894">
    <property type="entry name" value="HPT"/>
    <property type="match status" value="1"/>
</dbReference>
<dbReference type="Gene3D" id="3.30.565.10">
    <property type="entry name" value="Histidine kinase-like ATPase, C-terminal domain"/>
    <property type="match status" value="1"/>
</dbReference>
<dbReference type="Pfam" id="PF01627">
    <property type="entry name" value="Hpt"/>
    <property type="match status" value="1"/>
</dbReference>
<dbReference type="SUPFAM" id="SSF47226">
    <property type="entry name" value="Histidine-containing phosphotransfer domain, HPT domain"/>
    <property type="match status" value="1"/>
</dbReference>
<dbReference type="InterPro" id="IPR011006">
    <property type="entry name" value="CheY-like_superfamily"/>
</dbReference>
<dbReference type="InterPro" id="IPR003661">
    <property type="entry name" value="HisK_dim/P_dom"/>
</dbReference>
<dbReference type="EC" id="2.7.13.3" evidence="3"/>
<evidence type="ECO:0000313" key="22">
    <source>
        <dbReference type="Proteomes" id="UP000190135"/>
    </source>
</evidence>
<name>A0A1T4SVH9_9HYPH</name>
<keyword evidence="11 16" id="KW-1133">Transmembrane helix</keyword>
<dbReference type="SMART" id="SM00304">
    <property type="entry name" value="HAMP"/>
    <property type="match status" value="1"/>
</dbReference>
<evidence type="ECO:0000313" key="21">
    <source>
        <dbReference type="EMBL" id="SKA31901.1"/>
    </source>
</evidence>
<dbReference type="SMART" id="SM00387">
    <property type="entry name" value="HATPase_c"/>
    <property type="match status" value="1"/>
</dbReference>
<dbReference type="InterPro" id="IPR036097">
    <property type="entry name" value="HisK_dim/P_sf"/>
</dbReference>
<dbReference type="InterPro" id="IPR003660">
    <property type="entry name" value="HAMP_dom"/>
</dbReference>
<evidence type="ECO:0000259" key="19">
    <source>
        <dbReference type="PROSITE" id="PS50885"/>
    </source>
</evidence>
<dbReference type="Gene3D" id="3.40.50.2300">
    <property type="match status" value="1"/>
</dbReference>
<dbReference type="Pfam" id="PF00672">
    <property type="entry name" value="HAMP"/>
    <property type="match status" value="1"/>
</dbReference>
<dbReference type="SUPFAM" id="SSF52172">
    <property type="entry name" value="CheY-like"/>
    <property type="match status" value="1"/>
</dbReference>
<dbReference type="PANTHER" id="PTHR43047:SF72">
    <property type="entry name" value="OSMOSENSING HISTIDINE PROTEIN KINASE SLN1"/>
    <property type="match status" value="1"/>
</dbReference>
<evidence type="ECO:0000256" key="9">
    <source>
        <dbReference type="ARBA" id="ARBA00022777"/>
    </source>
</evidence>
<evidence type="ECO:0000256" key="5">
    <source>
        <dbReference type="ARBA" id="ARBA00022519"/>
    </source>
</evidence>
<evidence type="ECO:0000256" key="4">
    <source>
        <dbReference type="ARBA" id="ARBA00022475"/>
    </source>
</evidence>
<evidence type="ECO:0000256" key="12">
    <source>
        <dbReference type="ARBA" id="ARBA00023012"/>
    </source>
</evidence>
<feature type="transmembrane region" description="Helical" evidence="16">
    <location>
        <begin position="12"/>
        <end position="33"/>
    </location>
</feature>
<dbReference type="Proteomes" id="UP000190135">
    <property type="component" value="Unassembled WGS sequence"/>
</dbReference>